<feature type="region of interest" description="Disordered" evidence="14">
    <location>
        <begin position="566"/>
        <end position="587"/>
    </location>
</feature>
<evidence type="ECO:0000256" key="10">
    <source>
        <dbReference type="ARBA" id="ARBA00023002"/>
    </source>
</evidence>
<evidence type="ECO:0000259" key="16">
    <source>
        <dbReference type="PROSITE" id="PS51471"/>
    </source>
</evidence>
<evidence type="ECO:0000256" key="15">
    <source>
        <dbReference type="SAM" id="SignalP"/>
    </source>
</evidence>
<keyword evidence="6" id="KW-0479">Metal-binding</keyword>
<feature type="region of interest" description="Disordered" evidence="14">
    <location>
        <begin position="267"/>
        <end position="289"/>
    </location>
</feature>
<gene>
    <name evidence="17" type="ORF">NTEN_LOCUS23419</name>
</gene>
<dbReference type="EMBL" id="CADCXU010034483">
    <property type="protein sequence ID" value="CAB0019738.1"/>
    <property type="molecule type" value="Genomic_DNA"/>
</dbReference>
<dbReference type="FunFam" id="1.25.40.10:FF:000006">
    <property type="entry name" value="Prolyl 4-hydroxylase subunit alpha 2"/>
    <property type="match status" value="1"/>
</dbReference>
<keyword evidence="18" id="KW-1185">Reference proteome</keyword>
<comment type="subcellular location">
    <subcellularLocation>
        <location evidence="3">Endoplasmic reticulum lumen</location>
    </subcellularLocation>
</comment>
<keyword evidence="10" id="KW-0560">Oxidoreductase</keyword>
<dbReference type="FunFam" id="2.60.120.620:FF:000001">
    <property type="entry name" value="Prolyl 4-hydroxylase subunit alpha 2"/>
    <property type="match status" value="1"/>
</dbReference>
<dbReference type="InterPro" id="IPR005123">
    <property type="entry name" value="Oxoglu/Fe-dep_dioxygenase_dom"/>
</dbReference>
<organism evidence="17 18">
    <name type="scientific">Nesidiocoris tenuis</name>
    <dbReference type="NCBI Taxonomy" id="355587"/>
    <lineage>
        <taxon>Eukaryota</taxon>
        <taxon>Metazoa</taxon>
        <taxon>Ecdysozoa</taxon>
        <taxon>Arthropoda</taxon>
        <taxon>Hexapoda</taxon>
        <taxon>Insecta</taxon>
        <taxon>Pterygota</taxon>
        <taxon>Neoptera</taxon>
        <taxon>Paraneoptera</taxon>
        <taxon>Hemiptera</taxon>
        <taxon>Heteroptera</taxon>
        <taxon>Panheteroptera</taxon>
        <taxon>Cimicomorpha</taxon>
        <taxon>Miridae</taxon>
        <taxon>Dicyphina</taxon>
        <taxon>Nesidiocoris</taxon>
    </lineage>
</organism>
<reference evidence="17 18" key="1">
    <citation type="submission" date="2020-02" db="EMBL/GenBank/DDBJ databases">
        <authorList>
            <person name="Ferguson B K."/>
        </authorList>
    </citation>
    <scope>NUCLEOTIDE SEQUENCE [LARGE SCALE GENOMIC DNA]</scope>
</reference>
<feature type="signal peptide" evidence="15">
    <location>
        <begin position="1"/>
        <end position="18"/>
    </location>
</feature>
<dbReference type="Gene3D" id="1.25.40.10">
    <property type="entry name" value="Tetratricopeptide repeat domain"/>
    <property type="match status" value="1"/>
</dbReference>
<evidence type="ECO:0000256" key="5">
    <source>
        <dbReference type="ARBA" id="ARBA00012269"/>
    </source>
</evidence>
<sequence>MYILGAWVIINCLCLIRAELYTAITDLEDLLDTEAMFMETLNRYIQREEKKLERLKRKAEEYKKEHSLASADVSEYLSNPINAYLLVKRLTTDWTTTESLMTDQTALDDAQHNFTEIKRFMKFPTDEDLTGAAAALIRLQDTYNMDTSSLAQGELMGVKYTTQLSASDCFELGRQSYNSLDYRHTVLWMTEALARQEAETRLSSNKTETPKWEILEYLAYSTYMEGDVKSALDMTNELLQIYPDHERAQGNKVYYLKALEKKTDSLNTGENVTEGHKEEKEIQDAPLGKGPTERELYEMACRGNLTPPVEITSQLTCYYSSSSPFARLARLKVEEAYPKPRILLFRDVMYDSEIEIIKRLATPRLRRATVQNFKTGQLETANYRISKSAWLNEEDDPIVSRVSRRVEDMTGLTTKTAEELQVVNYGIGGHYEPHLDFARKEETNAFKSLGTGNRIATVLFYMSDVAQGGATVFPGLQLALWPQKGTAAVWMNLLANGNGDFSTRHAACPVLAGSKWDESRRKGKEDGIDCRRSGRFAQASPDKGISVRNCACRSRDELEYPAGIGVKEESGLPPEGAGAREEPEGCDVTAGAKVDEDQVPTKSDPKNDLIQHALDSYKVHFAKPLSRVAVYAPAKVTILGDHTEYLGGFSLNMKSRKTSKTLLYSRFACFFLLNDEIGLVSAGFFCNLGFLMAVNRQGPALGRQALTDSTA</sequence>
<keyword evidence="11" id="KW-0408">Iron</keyword>
<dbReference type="Pfam" id="PF23558">
    <property type="entry name" value="TPR_P4H"/>
    <property type="match status" value="1"/>
</dbReference>
<keyword evidence="7" id="KW-0256">Endoplasmic reticulum</keyword>
<evidence type="ECO:0000256" key="8">
    <source>
        <dbReference type="ARBA" id="ARBA00022896"/>
    </source>
</evidence>
<dbReference type="Pfam" id="PF08336">
    <property type="entry name" value="P4Ha_N"/>
    <property type="match status" value="1"/>
</dbReference>
<dbReference type="PANTHER" id="PTHR10869">
    <property type="entry name" value="PROLYL 4-HYDROXYLASE ALPHA SUBUNIT"/>
    <property type="match status" value="1"/>
</dbReference>
<evidence type="ECO:0000313" key="18">
    <source>
        <dbReference type="Proteomes" id="UP000479000"/>
    </source>
</evidence>
<comment type="similarity">
    <text evidence="4">Belongs to the P4HA family.</text>
</comment>
<dbReference type="Gene3D" id="2.60.120.620">
    <property type="entry name" value="q2cbj1_9rhob like domain"/>
    <property type="match status" value="1"/>
</dbReference>
<comment type="cofactor">
    <cofactor evidence="1">
        <name>L-ascorbate</name>
        <dbReference type="ChEBI" id="CHEBI:38290"/>
    </cofactor>
</comment>
<evidence type="ECO:0000256" key="2">
    <source>
        <dbReference type="ARBA" id="ARBA00002035"/>
    </source>
</evidence>
<accession>A0A6H5HP64</accession>
<dbReference type="GO" id="GO:0005788">
    <property type="term" value="C:endoplasmic reticulum lumen"/>
    <property type="evidence" value="ECO:0007669"/>
    <property type="project" value="UniProtKB-SubCell"/>
</dbReference>
<evidence type="ECO:0000256" key="13">
    <source>
        <dbReference type="SAM" id="Coils"/>
    </source>
</evidence>
<dbReference type="GO" id="GO:0004656">
    <property type="term" value="F:procollagen-proline 4-dioxygenase activity"/>
    <property type="evidence" value="ECO:0007669"/>
    <property type="project" value="UniProtKB-EC"/>
</dbReference>
<keyword evidence="9" id="KW-0223">Dioxygenase</keyword>
<dbReference type="GO" id="GO:0005506">
    <property type="term" value="F:iron ion binding"/>
    <property type="evidence" value="ECO:0007669"/>
    <property type="project" value="InterPro"/>
</dbReference>
<dbReference type="OrthoDB" id="420380at2759"/>
<keyword evidence="8" id="KW-0847">Vitamin C</keyword>
<protein>
    <recommendedName>
        <fullName evidence="5">procollagen-proline 4-dioxygenase</fullName>
        <ecNumber evidence="5">1.14.11.2</ecNumber>
    </recommendedName>
</protein>
<dbReference type="PANTHER" id="PTHR10869:SF244">
    <property type="entry name" value="PROLYL 4-HYDROXYLASE SUBUNIT ALPHA-2"/>
    <property type="match status" value="1"/>
</dbReference>
<evidence type="ECO:0000313" key="17">
    <source>
        <dbReference type="EMBL" id="CAB0019738.1"/>
    </source>
</evidence>
<name>A0A6H5HP64_9HEMI</name>
<evidence type="ECO:0000256" key="1">
    <source>
        <dbReference type="ARBA" id="ARBA00001961"/>
    </source>
</evidence>
<feature type="chain" id="PRO_5026025907" description="procollagen-proline 4-dioxygenase" evidence="15">
    <location>
        <begin position="19"/>
        <end position="711"/>
    </location>
</feature>
<comment type="function">
    <text evidence="2">Catalyzes the post-translational formation of 4-hydroxyproline in -Xaa-Pro-Gly- sequences in collagens and other proteins.</text>
</comment>
<evidence type="ECO:0000256" key="9">
    <source>
        <dbReference type="ARBA" id="ARBA00022964"/>
    </source>
</evidence>
<dbReference type="SMART" id="SM00702">
    <property type="entry name" value="P4Hc"/>
    <property type="match status" value="1"/>
</dbReference>
<dbReference type="AlphaFoldDB" id="A0A6H5HP64"/>
<evidence type="ECO:0000256" key="4">
    <source>
        <dbReference type="ARBA" id="ARBA00006511"/>
    </source>
</evidence>
<dbReference type="InterPro" id="IPR044862">
    <property type="entry name" value="Pro_4_hyd_alph_FE2OG_OXY"/>
</dbReference>
<keyword evidence="12" id="KW-0325">Glycoprotein</keyword>
<evidence type="ECO:0000256" key="3">
    <source>
        <dbReference type="ARBA" id="ARBA00004319"/>
    </source>
</evidence>
<dbReference type="PROSITE" id="PS51471">
    <property type="entry name" value="FE2OG_OXY"/>
    <property type="match status" value="1"/>
</dbReference>
<dbReference type="Proteomes" id="UP000479000">
    <property type="component" value="Unassembled WGS sequence"/>
</dbReference>
<feature type="domain" description="Fe2OG dioxygenase" evidence="16">
    <location>
        <begin position="416"/>
        <end position="524"/>
    </location>
</feature>
<evidence type="ECO:0000256" key="6">
    <source>
        <dbReference type="ARBA" id="ARBA00022723"/>
    </source>
</evidence>
<evidence type="ECO:0000256" key="11">
    <source>
        <dbReference type="ARBA" id="ARBA00023004"/>
    </source>
</evidence>
<feature type="coiled-coil region" evidence="13">
    <location>
        <begin position="38"/>
        <end position="72"/>
    </location>
</feature>
<keyword evidence="15" id="KW-0732">Signal</keyword>
<dbReference type="InterPro" id="IPR013547">
    <property type="entry name" value="P4H_N"/>
</dbReference>
<dbReference type="EC" id="1.14.11.2" evidence="5"/>
<dbReference type="InterPro" id="IPR045054">
    <property type="entry name" value="P4HA-like"/>
</dbReference>
<evidence type="ECO:0000256" key="7">
    <source>
        <dbReference type="ARBA" id="ARBA00022824"/>
    </source>
</evidence>
<proteinExistence type="inferred from homology"/>
<dbReference type="GO" id="GO:0031418">
    <property type="term" value="F:L-ascorbic acid binding"/>
    <property type="evidence" value="ECO:0007669"/>
    <property type="project" value="UniProtKB-KW"/>
</dbReference>
<evidence type="ECO:0000256" key="14">
    <source>
        <dbReference type="SAM" id="MobiDB-lite"/>
    </source>
</evidence>
<dbReference type="InterPro" id="IPR011990">
    <property type="entry name" value="TPR-like_helical_dom_sf"/>
</dbReference>
<evidence type="ECO:0000256" key="12">
    <source>
        <dbReference type="ARBA" id="ARBA00023180"/>
    </source>
</evidence>
<dbReference type="SUPFAM" id="SSF48452">
    <property type="entry name" value="TPR-like"/>
    <property type="match status" value="1"/>
</dbReference>
<dbReference type="InterPro" id="IPR006620">
    <property type="entry name" value="Pro_4_hyd_alph"/>
</dbReference>
<feature type="compositionally biased region" description="Basic and acidic residues" evidence="14">
    <location>
        <begin position="273"/>
        <end position="283"/>
    </location>
</feature>
<keyword evidence="13" id="KW-0175">Coiled coil</keyword>
<dbReference type="Gene3D" id="6.10.140.1460">
    <property type="match status" value="1"/>
</dbReference>
<dbReference type="Pfam" id="PF13640">
    <property type="entry name" value="2OG-FeII_Oxy_3"/>
    <property type="match status" value="1"/>
</dbReference>
<dbReference type="InterPro" id="IPR059068">
    <property type="entry name" value="TPR_P4H"/>
</dbReference>